<dbReference type="AlphaFoldDB" id="A0A833LXB5"/>
<evidence type="ECO:0000256" key="1">
    <source>
        <dbReference type="SAM" id="SignalP"/>
    </source>
</evidence>
<comment type="caution">
    <text evidence="2">The sequence shown here is derived from an EMBL/GenBank/DDBJ whole genome shotgun (WGS) entry which is preliminary data.</text>
</comment>
<evidence type="ECO:0000313" key="2">
    <source>
        <dbReference type="EMBL" id="KAB2932443.1"/>
    </source>
</evidence>
<name>A0A833LXB5_9LEPT</name>
<reference evidence="2 3" key="1">
    <citation type="submission" date="2019-10" db="EMBL/GenBank/DDBJ databases">
        <title>Extracellular Electron Transfer in a Candidatus Methanoperedens spp. Enrichment Culture.</title>
        <authorList>
            <person name="Berger S."/>
            <person name="Rangel Shaw D."/>
            <person name="Berben T."/>
            <person name="In 'T Zandt M."/>
            <person name="Frank J."/>
            <person name="Reimann J."/>
            <person name="Jetten M.S.M."/>
            <person name="Welte C.U."/>
        </authorList>
    </citation>
    <scope>NUCLEOTIDE SEQUENCE [LARGE SCALE GENOMIC DNA]</scope>
    <source>
        <strain evidence="2">SB12</strain>
    </source>
</reference>
<protein>
    <submittedName>
        <fullName evidence="2">Uncharacterized protein</fullName>
    </submittedName>
</protein>
<gene>
    <name evidence="2" type="ORF">F9K24_10980</name>
</gene>
<dbReference type="Proteomes" id="UP000460298">
    <property type="component" value="Unassembled WGS sequence"/>
</dbReference>
<sequence length="284" mass="33061">MNKNTLLIIAALWLFPLNAEQNDPGRPMDLQGYRFQHAFKYITEKRNYTIVDNSGDTTEMPEYESKIIVKMEGYLPVSAYVYLFKKDESDFLILSLPKPIPSNSTIEFIQTDINNPLLILSTKEESYFSDNDCRISVSAKNRATIRITGCSLKGLSDKDTMFIALTRNIKLHIQPLTINDTTVEIENSNFRLSLLYGMDEYELSSRKTYNMCFFRYFLVHSAPSYSNALSKSAEEFYSTEIIYFGSFQNYYVSLLTMNYISNSLLYYYSEYKNENCTPIYKKRK</sequence>
<dbReference type="EMBL" id="WBUI01000009">
    <property type="protein sequence ID" value="KAB2932443.1"/>
    <property type="molecule type" value="Genomic_DNA"/>
</dbReference>
<feature type="chain" id="PRO_5032690787" evidence="1">
    <location>
        <begin position="20"/>
        <end position="284"/>
    </location>
</feature>
<evidence type="ECO:0000313" key="3">
    <source>
        <dbReference type="Proteomes" id="UP000460298"/>
    </source>
</evidence>
<proteinExistence type="predicted"/>
<feature type="signal peptide" evidence="1">
    <location>
        <begin position="1"/>
        <end position="19"/>
    </location>
</feature>
<accession>A0A833LXB5</accession>
<organism evidence="2 3">
    <name type="scientific">Leptonema illini</name>
    <dbReference type="NCBI Taxonomy" id="183"/>
    <lineage>
        <taxon>Bacteria</taxon>
        <taxon>Pseudomonadati</taxon>
        <taxon>Spirochaetota</taxon>
        <taxon>Spirochaetia</taxon>
        <taxon>Leptospirales</taxon>
        <taxon>Leptospiraceae</taxon>
        <taxon>Leptonema</taxon>
    </lineage>
</organism>
<keyword evidence="1" id="KW-0732">Signal</keyword>